<evidence type="ECO:0000256" key="5">
    <source>
        <dbReference type="ARBA" id="ARBA00023180"/>
    </source>
</evidence>
<evidence type="ECO:0000313" key="8">
    <source>
        <dbReference type="Proteomes" id="UP000054988"/>
    </source>
</evidence>
<dbReference type="InterPro" id="IPR001375">
    <property type="entry name" value="Peptidase_S9_cat"/>
</dbReference>
<evidence type="ECO:0000313" key="7">
    <source>
        <dbReference type="EMBL" id="KTB43351.1"/>
    </source>
</evidence>
<dbReference type="Pfam" id="PF00326">
    <property type="entry name" value="Peptidase_S9"/>
    <property type="match status" value="1"/>
</dbReference>
<protein>
    <submittedName>
        <fullName evidence="7">Putative dipeptidyl aminopeptidase</fullName>
    </submittedName>
</protein>
<dbReference type="InterPro" id="IPR050278">
    <property type="entry name" value="Serine_Prot_S9B/DPPIV"/>
</dbReference>
<evidence type="ECO:0000256" key="1">
    <source>
        <dbReference type="ARBA" id="ARBA00004576"/>
    </source>
</evidence>
<comment type="subcellular location">
    <subcellularLocation>
        <location evidence="1">Vacuole membrane</location>
        <topology evidence="1">Single-pass type II membrane protein</topology>
    </subcellularLocation>
</comment>
<sequence>MASKVLEVNEGIRSLGISVAPVTSWLMYDSIYTERYMNLPELNPGGYVNASISHVEGFKNANFLLAHGSGDDNVHYANSAHLIDMLTSEQVRGWRFRMFTDSDHSITKRGGNREVYEFMTEFLVEKWGKGALLTLNSFNNMQLKLTILFTAIALATSSLAAPTESEAVEAVEKRDCVVNASIIDQWNEGVWRRYRVAYSTTKPGVDMASGCGAWFDQGIRSKFLYNSFIDYLLTDRGLNRQLCWTMAQRPVLLQLGRWKLGYR</sequence>
<dbReference type="SUPFAM" id="SSF53474">
    <property type="entry name" value="alpha/beta-Hydrolases"/>
    <property type="match status" value="1"/>
</dbReference>
<dbReference type="GO" id="GO:0004177">
    <property type="term" value="F:aminopeptidase activity"/>
    <property type="evidence" value="ECO:0007669"/>
    <property type="project" value="UniProtKB-KW"/>
</dbReference>
<reference evidence="7 8" key="1">
    <citation type="submission" date="2015-12" db="EMBL/GenBank/DDBJ databases">
        <title>Draft genome sequence of Moniliophthora roreri, the causal agent of frosty pod rot of cacao.</title>
        <authorList>
            <person name="Aime M.C."/>
            <person name="Diaz-Valderrama J.R."/>
            <person name="Kijpornyongpan T."/>
            <person name="Phillips-Mora W."/>
        </authorList>
    </citation>
    <scope>NUCLEOTIDE SEQUENCE [LARGE SCALE GENOMIC DNA]</scope>
    <source>
        <strain evidence="7 8">MCA 2952</strain>
    </source>
</reference>
<organism evidence="7 8">
    <name type="scientific">Moniliophthora roreri</name>
    <name type="common">Frosty pod rot fungus</name>
    <name type="synonym">Monilia roreri</name>
    <dbReference type="NCBI Taxonomy" id="221103"/>
    <lineage>
        <taxon>Eukaryota</taxon>
        <taxon>Fungi</taxon>
        <taxon>Dikarya</taxon>
        <taxon>Basidiomycota</taxon>
        <taxon>Agaricomycotina</taxon>
        <taxon>Agaricomycetes</taxon>
        <taxon>Agaricomycetidae</taxon>
        <taxon>Agaricales</taxon>
        <taxon>Marasmiineae</taxon>
        <taxon>Marasmiaceae</taxon>
        <taxon>Moniliophthora</taxon>
    </lineage>
</organism>
<dbReference type="GO" id="GO:0005774">
    <property type="term" value="C:vacuolar membrane"/>
    <property type="evidence" value="ECO:0007669"/>
    <property type="project" value="UniProtKB-SubCell"/>
</dbReference>
<dbReference type="AlphaFoldDB" id="A0A0W0G443"/>
<keyword evidence="2 7" id="KW-0031">Aminopeptidase</keyword>
<keyword evidence="2 7" id="KW-0378">Hydrolase</keyword>
<dbReference type="GO" id="GO:0006508">
    <property type="term" value="P:proteolysis"/>
    <property type="evidence" value="ECO:0007669"/>
    <property type="project" value="InterPro"/>
</dbReference>
<dbReference type="PANTHER" id="PTHR11731">
    <property type="entry name" value="PROTEASE FAMILY S9B,C DIPEPTIDYL-PEPTIDASE IV-RELATED"/>
    <property type="match status" value="1"/>
</dbReference>
<keyword evidence="5" id="KW-0325">Glycoprotein</keyword>
<keyword evidence="4" id="KW-0720">Serine protease</keyword>
<dbReference type="GO" id="GO:0008236">
    <property type="term" value="F:serine-type peptidase activity"/>
    <property type="evidence" value="ECO:0007669"/>
    <property type="project" value="UniProtKB-KW"/>
</dbReference>
<dbReference type="PANTHER" id="PTHR11731:SF200">
    <property type="entry name" value="DIPEPTIDYL PEPTIDASE 10, ISOFORM B"/>
    <property type="match status" value="1"/>
</dbReference>
<feature type="domain" description="Peptidase S9 prolyl oligopeptidase catalytic" evidence="6">
    <location>
        <begin position="15"/>
        <end position="128"/>
    </location>
</feature>
<name>A0A0W0G443_MONRR</name>
<keyword evidence="3" id="KW-0926">Vacuole</keyword>
<evidence type="ECO:0000259" key="6">
    <source>
        <dbReference type="Pfam" id="PF00326"/>
    </source>
</evidence>
<evidence type="ECO:0000256" key="2">
    <source>
        <dbReference type="ARBA" id="ARBA00022438"/>
    </source>
</evidence>
<evidence type="ECO:0000256" key="3">
    <source>
        <dbReference type="ARBA" id="ARBA00022554"/>
    </source>
</evidence>
<dbReference type="EMBL" id="LATX01001187">
    <property type="protein sequence ID" value="KTB43351.1"/>
    <property type="molecule type" value="Genomic_DNA"/>
</dbReference>
<proteinExistence type="predicted"/>
<dbReference type="Proteomes" id="UP000054988">
    <property type="component" value="Unassembled WGS sequence"/>
</dbReference>
<evidence type="ECO:0000256" key="4">
    <source>
        <dbReference type="ARBA" id="ARBA00022825"/>
    </source>
</evidence>
<dbReference type="InterPro" id="IPR029058">
    <property type="entry name" value="AB_hydrolase_fold"/>
</dbReference>
<comment type="caution">
    <text evidence="7">The sequence shown here is derived from an EMBL/GenBank/DDBJ whole genome shotgun (WGS) entry which is preliminary data.</text>
</comment>
<accession>A0A0W0G443</accession>
<dbReference type="Gene3D" id="3.40.50.1820">
    <property type="entry name" value="alpha/beta hydrolase"/>
    <property type="match status" value="1"/>
</dbReference>
<dbReference type="GO" id="GO:0008239">
    <property type="term" value="F:dipeptidyl-peptidase activity"/>
    <property type="evidence" value="ECO:0007669"/>
    <property type="project" value="TreeGrafter"/>
</dbReference>
<dbReference type="GO" id="GO:0005886">
    <property type="term" value="C:plasma membrane"/>
    <property type="evidence" value="ECO:0007669"/>
    <property type="project" value="TreeGrafter"/>
</dbReference>
<gene>
    <name evidence="7" type="ORF">WG66_4072</name>
</gene>
<keyword evidence="2 7" id="KW-0645">Protease</keyword>